<comment type="caution">
    <text evidence="2">The sequence shown here is derived from an EMBL/GenBank/DDBJ whole genome shotgun (WGS) entry which is preliminary data.</text>
</comment>
<accession>A0AAN8AEH7</accession>
<feature type="compositionally biased region" description="Gly residues" evidence="1">
    <location>
        <begin position="39"/>
        <end position="54"/>
    </location>
</feature>
<evidence type="ECO:0000256" key="1">
    <source>
        <dbReference type="SAM" id="MobiDB-lite"/>
    </source>
</evidence>
<sequence>MDADTEQNVSGTSMISKDESQKTLVDNKFRGRGFKSRGRGGLMSRGSMRGGRGMVKGFAPTGYGRGGGREGAMNGFSPMRGMRRMRPYPDLRGHRGRGGPMGMGPPPPPPPMHLRGPFPPMRRHGPPPPPPLGHPAFRGPPPHPRGRGHASSWTSTPLSSPRPKRLPQWTSLSSASPPTWQRPEVARAPWWPTLLTQPALKTITKHFLMQKGPKVVQ</sequence>
<feature type="compositionally biased region" description="Low complexity" evidence="1">
    <location>
        <begin position="71"/>
        <end position="80"/>
    </location>
</feature>
<feature type="compositionally biased region" description="Polar residues" evidence="1">
    <location>
        <begin position="168"/>
        <end position="179"/>
    </location>
</feature>
<evidence type="ECO:0000313" key="2">
    <source>
        <dbReference type="EMBL" id="KAK5852899.1"/>
    </source>
</evidence>
<feature type="compositionally biased region" description="Basic and acidic residues" evidence="1">
    <location>
        <begin position="16"/>
        <end position="29"/>
    </location>
</feature>
<feature type="compositionally biased region" description="Polar residues" evidence="1">
    <location>
        <begin position="1"/>
        <end position="15"/>
    </location>
</feature>
<reference evidence="2 3" key="2">
    <citation type="journal article" date="2023" name="Mol. Biol. Evol.">
        <title>Genomics of Secondarily Temperate Adaptation in the Only Non-Antarctic Icefish.</title>
        <authorList>
            <person name="Rivera-Colon A.G."/>
            <person name="Rayamajhi N."/>
            <person name="Minhas B.F."/>
            <person name="Madrigal G."/>
            <person name="Bilyk K.T."/>
            <person name="Yoon V."/>
            <person name="Hune M."/>
            <person name="Gregory S."/>
            <person name="Cheng C.H.C."/>
            <person name="Catchen J.M."/>
        </authorList>
    </citation>
    <scope>NUCLEOTIDE SEQUENCE [LARGE SCALE GENOMIC DNA]</scope>
    <source>
        <strain evidence="2">JMC-PN-2008</strain>
    </source>
</reference>
<dbReference type="EMBL" id="JAUZQC010000020">
    <property type="protein sequence ID" value="KAK5852899.1"/>
    <property type="molecule type" value="Genomic_DNA"/>
</dbReference>
<name>A0AAN8AEH7_ELEMC</name>
<reference evidence="2 3" key="1">
    <citation type="journal article" date="2023" name="Genes (Basel)">
        <title>Chromosome-Level Genome Assembly and Circadian Gene Repertoire of the Patagonia Blennie Eleginops maclovinus-The Closest Ancestral Proxy of Antarctic Cryonotothenioids.</title>
        <authorList>
            <person name="Cheng C.C."/>
            <person name="Rivera-Colon A.G."/>
            <person name="Minhas B.F."/>
            <person name="Wilson L."/>
            <person name="Rayamajhi N."/>
            <person name="Vargas-Chacoff L."/>
            <person name="Catchen J.M."/>
        </authorList>
    </citation>
    <scope>NUCLEOTIDE SEQUENCE [LARGE SCALE GENOMIC DNA]</scope>
    <source>
        <strain evidence="2">JMC-PN-2008</strain>
    </source>
</reference>
<feature type="region of interest" description="Disordered" evidence="1">
    <location>
        <begin position="1"/>
        <end position="183"/>
    </location>
</feature>
<evidence type="ECO:0000313" key="3">
    <source>
        <dbReference type="Proteomes" id="UP001346869"/>
    </source>
</evidence>
<dbReference type="AlphaFoldDB" id="A0AAN8AEH7"/>
<feature type="compositionally biased region" description="Pro residues" evidence="1">
    <location>
        <begin position="103"/>
        <end position="143"/>
    </location>
</feature>
<organism evidence="2 3">
    <name type="scientific">Eleginops maclovinus</name>
    <name type="common">Patagonian blennie</name>
    <name type="synonym">Eleginus maclovinus</name>
    <dbReference type="NCBI Taxonomy" id="56733"/>
    <lineage>
        <taxon>Eukaryota</taxon>
        <taxon>Metazoa</taxon>
        <taxon>Chordata</taxon>
        <taxon>Craniata</taxon>
        <taxon>Vertebrata</taxon>
        <taxon>Euteleostomi</taxon>
        <taxon>Actinopterygii</taxon>
        <taxon>Neopterygii</taxon>
        <taxon>Teleostei</taxon>
        <taxon>Neoteleostei</taxon>
        <taxon>Acanthomorphata</taxon>
        <taxon>Eupercaria</taxon>
        <taxon>Perciformes</taxon>
        <taxon>Notothenioidei</taxon>
        <taxon>Eleginopidae</taxon>
        <taxon>Eleginops</taxon>
    </lineage>
</organism>
<dbReference type="Proteomes" id="UP001346869">
    <property type="component" value="Unassembled WGS sequence"/>
</dbReference>
<gene>
    <name evidence="2" type="ORF">PBY51_006733</name>
</gene>
<keyword evidence="3" id="KW-1185">Reference proteome</keyword>
<protein>
    <submittedName>
        <fullName evidence="2">Uncharacterized protein</fullName>
    </submittedName>
</protein>
<proteinExistence type="predicted"/>